<keyword evidence="3 5" id="KW-0238">DNA-binding</keyword>
<evidence type="ECO:0000256" key="1">
    <source>
        <dbReference type="ARBA" id="ARBA00022491"/>
    </source>
</evidence>
<gene>
    <name evidence="7" type="ORF">FHS81_001545</name>
</gene>
<evidence type="ECO:0000313" key="8">
    <source>
        <dbReference type="Proteomes" id="UP000537592"/>
    </source>
</evidence>
<dbReference type="PROSITE" id="PS50977">
    <property type="entry name" value="HTH_TETR_2"/>
    <property type="match status" value="1"/>
</dbReference>
<dbReference type="Pfam" id="PF13977">
    <property type="entry name" value="TetR_C_6"/>
    <property type="match status" value="1"/>
</dbReference>
<dbReference type="InterPro" id="IPR036271">
    <property type="entry name" value="Tet_transcr_reg_TetR-rel_C_sf"/>
</dbReference>
<dbReference type="EMBL" id="JACICC010000003">
    <property type="protein sequence ID" value="MBB3809463.1"/>
    <property type="molecule type" value="Genomic_DNA"/>
</dbReference>
<accession>A0A7W6EGH5</accession>
<proteinExistence type="predicted"/>
<dbReference type="GO" id="GO:0000976">
    <property type="term" value="F:transcription cis-regulatory region binding"/>
    <property type="evidence" value="ECO:0007669"/>
    <property type="project" value="TreeGrafter"/>
</dbReference>
<evidence type="ECO:0000259" key="6">
    <source>
        <dbReference type="PROSITE" id="PS50977"/>
    </source>
</evidence>
<evidence type="ECO:0000313" key="7">
    <source>
        <dbReference type="EMBL" id="MBB3809463.1"/>
    </source>
</evidence>
<evidence type="ECO:0000256" key="3">
    <source>
        <dbReference type="ARBA" id="ARBA00023125"/>
    </source>
</evidence>
<dbReference type="InterPro" id="IPR009057">
    <property type="entry name" value="Homeodomain-like_sf"/>
</dbReference>
<dbReference type="InterPro" id="IPR050109">
    <property type="entry name" value="HTH-type_TetR-like_transc_reg"/>
</dbReference>
<keyword evidence="2" id="KW-0805">Transcription regulation</keyword>
<keyword evidence="4" id="KW-0804">Transcription</keyword>
<dbReference type="GO" id="GO:0003700">
    <property type="term" value="F:DNA-binding transcription factor activity"/>
    <property type="evidence" value="ECO:0007669"/>
    <property type="project" value="TreeGrafter"/>
</dbReference>
<dbReference type="PANTHER" id="PTHR30055">
    <property type="entry name" value="HTH-TYPE TRANSCRIPTIONAL REGULATOR RUTR"/>
    <property type="match status" value="1"/>
</dbReference>
<dbReference type="Proteomes" id="UP000537592">
    <property type="component" value="Unassembled WGS sequence"/>
</dbReference>
<dbReference type="PANTHER" id="PTHR30055:SF226">
    <property type="entry name" value="HTH-TYPE TRANSCRIPTIONAL REGULATOR PKSA"/>
    <property type="match status" value="1"/>
</dbReference>
<name>A0A7W6EGH5_9HYPH</name>
<evidence type="ECO:0000256" key="2">
    <source>
        <dbReference type="ARBA" id="ARBA00023015"/>
    </source>
</evidence>
<feature type="DNA-binding region" description="H-T-H motif" evidence="5">
    <location>
        <begin position="41"/>
        <end position="60"/>
    </location>
</feature>
<keyword evidence="1" id="KW-0678">Repressor</keyword>
<dbReference type="Gene3D" id="1.10.10.60">
    <property type="entry name" value="Homeodomain-like"/>
    <property type="match status" value="1"/>
</dbReference>
<sequence>MPARPASSDDAGRSLPRGERHEAILHAAGRCFVRYGFHRTTMQLVAREAGMSPGNIYRYFPSKNAIVAGMVEADRDEARRRFDRIDRTRPFWEQFRQLGEEYFVGDAHSRAVLCLEIWAEATRNPEIDAINRPFEAEIVDQLAELLENARQRGEIAADVDAVAAAHIILTLTNGLYVSTGLHRDDDSRQTFQWALQAVYGLLSGMPVLRKRADDDTSFPIPSSPQEPSA</sequence>
<dbReference type="PRINTS" id="PR00455">
    <property type="entry name" value="HTHTETR"/>
</dbReference>
<comment type="caution">
    <text evidence="7">The sequence shown here is derived from an EMBL/GenBank/DDBJ whole genome shotgun (WGS) entry which is preliminary data.</text>
</comment>
<organism evidence="7 8">
    <name type="scientific">Pseudochelatococcus contaminans</name>
    <dbReference type="NCBI Taxonomy" id="1538103"/>
    <lineage>
        <taxon>Bacteria</taxon>
        <taxon>Pseudomonadati</taxon>
        <taxon>Pseudomonadota</taxon>
        <taxon>Alphaproteobacteria</taxon>
        <taxon>Hyphomicrobiales</taxon>
        <taxon>Chelatococcaceae</taxon>
        <taxon>Pseudochelatococcus</taxon>
    </lineage>
</organism>
<keyword evidence="8" id="KW-1185">Reference proteome</keyword>
<dbReference type="Gene3D" id="1.10.357.10">
    <property type="entry name" value="Tetracycline Repressor, domain 2"/>
    <property type="match status" value="1"/>
</dbReference>
<dbReference type="InterPro" id="IPR001647">
    <property type="entry name" value="HTH_TetR"/>
</dbReference>
<dbReference type="AlphaFoldDB" id="A0A7W6EGH5"/>
<dbReference type="Pfam" id="PF00440">
    <property type="entry name" value="TetR_N"/>
    <property type="match status" value="1"/>
</dbReference>
<reference evidence="7 8" key="1">
    <citation type="submission" date="2020-08" db="EMBL/GenBank/DDBJ databases">
        <title>Genomic Encyclopedia of Type Strains, Phase IV (KMG-IV): sequencing the most valuable type-strain genomes for metagenomic binning, comparative biology and taxonomic classification.</title>
        <authorList>
            <person name="Goeker M."/>
        </authorList>
    </citation>
    <scope>NUCLEOTIDE SEQUENCE [LARGE SCALE GENOMIC DNA]</scope>
    <source>
        <strain evidence="7 8">DSM 28760</strain>
    </source>
</reference>
<dbReference type="RefSeq" id="WP_183751583.1">
    <property type="nucleotide sequence ID" value="NZ_JACICC010000003.1"/>
</dbReference>
<evidence type="ECO:0000256" key="4">
    <source>
        <dbReference type="ARBA" id="ARBA00023163"/>
    </source>
</evidence>
<feature type="domain" description="HTH tetR-type" evidence="6">
    <location>
        <begin position="18"/>
        <end position="78"/>
    </location>
</feature>
<dbReference type="SUPFAM" id="SSF46689">
    <property type="entry name" value="Homeodomain-like"/>
    <property type="match status" value="1"/>
</dbReference>
<dbReference type="InterPro" id="IPR039538">
    <property type="entry name" value="BetI_C"/>
</dbReference>
<evidence type="ECO:0000256" key="5">
    <source>
        <dbReference type="PROSITE-ProRule" id="PRU00335"/>
    </source>
</evidence>
<protein>
    <submittedName>
        <fullName evidence="7">AcrR family transcriptional regulator</fullName>
    </submittedName>
</protein>
<dbReference type="SUPFAM" id="SSF48498">
    <property type="entry name" value="Tetracyclin repressor-like, C-terminal domain"/>
    <property type="match status" value="1"/>
</dbReference>